<comment type="similarity">
    <text evidence="2">Belongs to the major facilitator superfamily. Sugar transporter (TC 2.A.1.1) family.</text>
</comment>
<proteinExistence type="inferred from homology"/>
<dbReference type="SUPFAM" id="SSF103473">
    <property type="entry name" value="MFS general substrate transporter"/>
    <property type="match status" value="1"/>
</dbReference>
<dbReference type="Pfam" id="PF00083">
    <property type="entry name" value="Sugar_tr"/>
    <property type="match status" value="1"/>
</dbReference>
<dbReference type="InterPro" id="IPR003663">
    <property type="entry name" value="Sugar/inositol_transpt"/>
</dbReference>
<keyword evidence="7 9" id="KW-1133">Transmembrane helix</keyword>
<evidence type="ECO:0000256" key="6">
    <source>
        <dbReference type="ARBA" id="ARBA00022847"/>
    </source>
</evidence>
<dbReference type="Gramene" id="ESR43942">
    <property type="protein sequence ID" value="ESR43942"/>
    <property type="gene ID" value="CICLE_v10013350mg"/>
</dbReference>
<dbReference type="InterPro" id="IPR045262">
    <property type="entry name" value="STP/PLT_plant"/>
</dbReference>
<evidence type="ECO:0000313" key="12">
    <source>
        <dbReference type="Proteomes" id="UP000030687"/>
    </source>
</evidence>
<dbReference type="InParanoid" id="V4ST82"/>
<evidence type="ECO:0000259" key="10">
    <source>
        <dbReference type="PROSITE" id="PS50850"/>
    </source>
</evidence>
<dbReference type="STRING" id="85681.V4ST82"/>
<dbReference type="KEGG" id="cic:CICLE_v10013350mg"/>
<feature type="domain" description="Major facilitator superfamily (MFS) profile" evidence="10">
    <location>
        <begin position="26"/>
        <end position="152"/>
    </location>
</feature>
<feature type="transmembrane region" description="Helical" evidence="9">
    <location>
        <begin position="125"/>
        <end position="147"/>
    </location>
</feature>
<protein>
    <recommendedName>
        <fullName evidence="10">Major facilitator superfamily (MFS) profile domain-containing protein</fullName>
    </recommendedName>
</protein>
<gene>
    <name evidence="11" type="ORF">CICLE_v10013350mg</name>
</gene>
<sequence length="152" mass="16444">MPGVSRIDKGNGRVYPGYLTPFVAITCIVAAMGGLIFGYDIGISEFFPSVYEKQQVNSSANQYCQYNSESLTLFTSSLYLAALIASLVASSVTRKFGRKWSMLFGGVLFLAGTLINGLAQDVWMLIVGRLLLGFGIGFANQSVPLYLSEMAL</sequence>
<evidence type="ECO:0000313" key="11">
    <source>
        <dbReference type="EMBL" id="ESR43942.1"/>
    </source>
</evidence>
<keyword evidence="6" id="KW-0769">Symport</keyword>
<dbReference type="PRINTS" id="PR00171">
    <property type="entry name" value="SUGRTRNSPORT"/>
</dbReference>
<evidence type="ECO:0000256" key="4">
    <source>
        <dbReference type="ARBA" id="ARBA00022597"/>
    </source>
</evidence>
<organism evidence="11 12">
    <name type="scientific">Citrus clementina</name>
    <name type="common">Clementine</name>
    <name type="synonym">Citrus deliciosa x Citrus sinensis</name>
    <dbReference type="NCBI Taxonomy" id="85681"/>
    <lineage>
        <taxon>Eukaryota</taxon>
        <taxon>Viridiplantae</taxon>
        <taxon>Streptophyta</taxon>
        <taxon>Embryophyta</taxon>
        <taxon>Tracheophyta</taxon>
        <taxon>Spermatophyta</taxon>
        <taxon>Magnoliopsida</taxon>
        <taxon>eudicotyledons</taxon>
        <taxon>Gunneridae</taxon>
        <taxon>Pentapetalae</taxon>
        <taxon>rosids</taxon>
        <taxon>malvids</taxon>
        <taxon>Sapindales</taxon>
        <taxon>Rutaceae</taxon>
        <taxon>Aurantioideae</taxon>
        <taxon>Citrus</taxon>
    </lineage>
</organism>
<accession>V4ST82</accession>
<evidence type="ECO:0000256" key="8">
    <source>
        <dbReference type="ARBA" id="ARBA00023136"/>
    </source>
</evidence>
<dbReference type="eggNOG" id="KOG0254">
    <property type="taxonomic scope" value="Eukaryota"/>
</dbReference>
<evidence type="ECO:0000256" key="7">
    <source>
        <dbReference type="ARBA" id="ARBA00022989"/>
    </source>
</evidence>
<dbReference type="EMBL" id="KI536861">
    <property type="protein sequence ID" value="ESR43942.1"/>
    <property type="molecule type" value="Genomic_DNA"/>
</dbReference>
<dbReference type="Proteomes" id="UP000030687">
    <property type="component" value="Unassembled WGS sequence"/>
</dbReference>
<reference evidence="11 12" key="1">
    <citation type="submission" date="2013-10" db="EMBL/GenBank/DDBJ databases">
        <authorList>
            <consortium name="International Citrus Genome Consortium"/>
            <person name="Jenkins J."/>
            <person name="Schmutz J."/>
            <person name="Prochnik S."/>
            <person name="Rokhsar D."/>
            <person name="Gmitter F."/>
            <person name="Ollitrault P."/>
            <person name="Machado M."/>
            <person name="Talon M."/>
            <person name="Wincker P."/>
            <person name="Jaillon O."/>
            <person name="Morgante M."/>
        </authorList>
    </citation>
    <scope>NUCLEOTIDE SEQUENCE</scope>
    <source>
        <strain evidence="12">cv. Clemenules</strain>
    </source>
</reference>
<keyword evidence="4" id="KW-0762">Sugar transport</keyword>
<dbReference type="PANTHER" id="PTHR23500:SF574">
    <property type="entry name" value="SUGAR TRANSPORT PROTEIN 1"/>
    <property type="match status" value="1"/>
</dbReference>
<keyword evidence="12" id="KW-1185">Reference proteome</keyword>
<dbReference type="GO" id="GO:0015144">
    <property type="term" value="F:carbohydrate transmembrane transporter activity"/>
    <property type="evidence" value="ECO:0007669"/>
    <property type="project" value="InterPro"/>
</dbReference>
<feature type="transmembrane region" description="Helical" evidence="9">
    <location>
        <begin position="71"/>
        <end position="88"/>
    </location>
</feature>
<dbReference type="InterPro" id="IPR020846">
    <property type="entry name" value="MFS_dom"/>
</dbReference>
<evidence type="ECO:0000256" key="2">
    <source>
        <dbReference type="ARBA" id="ARBA00010992"/>
    </source>
</evidence>
<name>V4ST82_CITCL</name>
<evidence type="ECO:0000256" key="3">
    <source>
        <dbReference type="ARBA" id="ARBA00022448"/>
    </source>
</evidence>
<feature type="transmembrane region" description="Helical" evidence="9">
    <location>
        <begin position="100"/>
        <end position="119"/>
    </location>
</feature>
<keyword evidence="3" id="KW-0813">Transport</keyword>
<dbReference type="GO" id="GO:0015293">
    <property type="term" value="F:symporter activity"/>
    <property type="evidence" value="ECO:0007669"/>
    <property type="project" value="UniProtKB-KW"/>
</dbReference>
<dbReference type="OMA" id="KATSNYC"/>
<dbReference type="AlphaFoldDB" id="V4ST82"/>
<dbReference type="PROSITE" id="PS50850">
    <property type="entry name" value="MFS"/>
    <property type="match status" value="1"/>
</dbReference>
<dbReference type="PANTHER" id="PTHR23500">
    <property type="entry name" value="SOLUTE CARRIER FAMILY 2, FACILITATED GLUCOSE TRANSPORTER"/>
    <property type="match status" value="1"/>
</dbReference>
<dbReference type="Gene3D" id="1.20.1250.20">
    <property type="entry name" value="MFS general substrate transporter like domains"/>
    <property type="match status" value="1"/>
</dbReference>
<evidence type="ECO:0000256" key="9">
    <source>
        <dbReference type="SAM" id="Phobius"/>
    </source>
</evidence>
<keyword evidence="5 9" id="KW-0812">Transmembrane</keyword>
<dbReference type="InterPro" id="IPR005828">
    <property type="entry name" value="MFS_sugar_transport-like"/>
</dbReference>
<evidence type="ECO:0000256" key="1">
    <source>
        <dbReference type="ARBA" id="ARBA00004141"/>
    </source>
</evidence>
<comment type="subcellular location">
    <subcellularLocation>
        <location evidence="1">Membrane</location>
        <topology evidence="1">Multi-pass membrane protein</topology>
    </subcellularLocation>
</comment>
<dbReference type="InterPro" id="IPR036259">
    <property type="entry name" value="MFS_trans_sf"/>
</dbReference>
<dbReference type="GO" id="GO:0016020">
    <property type="term" value="C:membrane"/>
    <property type="evidence" value="ECO:0007669"/>
    <property type="project" value="UniProtKB-SubCell"/>
</dbReference>
<keyword evidence="8 9" id="KW-0472">Membrane</keyword>
<feature type="transmembrane region" description="Helical" evidence="9">
    <location>
        <begin position="21"/>
        <end position="39"/>
    </location>
</feature>
<evidence type="ECO:0000256" key="5">
    <source>
        <dbReference type="ARBA" id="ARBA00022692"/>
    </source>
</evidence>